<evidence type="ECO:0000313" key="5">
    <source>
        <dbReference type="EMBL" id="TDO87832.1"/>
    </source>
</evidence>
<comment type="caution">
    <text evidence="5">The sequence shown here is derived from an EMBL/GenBank/DDBJ whole genome shotgun (WGS) entry which is preliminary data.</text>
</comment>
<dbReference type="InterPro" id="IPR029787">
    <property type="entry name" value="Nucleotide_cyclase"/>
</dbReference>
<dbReference type="InterPro" id="IPR000160">
    <property type="entry name" value="GGDEF_dom"/>
</dbReference>
<evidence type="ECO:0000259" key="2">
    <source>
        <dbReference type="PROSITE" id="PS50113"/>
    </source>
</evidence>
<evidence type="ECO:0000313" key="6">
    <source>
        <dbReference type="Proteomes" id="UP000295064"/>
    </source>
</evidence>
<protein>
    <submittedName>
        <fullName evidence="5">PAS domain S-box-containing protein/diguanylate cyclase (GGDEF)-like protein</fullName>
    </submittedName>
</protein>
<dbReference type="InterPro" id="IPR000014">
    <property type="entry name" value="PAS"/>
</dbReference>
<dbReference type="CDD" id="cd01949">
    <property type="entry name" value="GGDEF"/>
    <property type="match status" value="1"/>
</dbReference>
<dbReference type="SMART" id="SM00086">
    <property type="entry name" value="PAC"/>
    <property type="match status" value="1"/>
</dbReference>
<dbReference type="SMART" id="SM00267">
    <property type="entry name" value="GGDEF"/>
    <property type="match status" value="1"/>
</dbReference>
<dbReference type="PROSITE" id="PS50887">
    <property type="entry name" value="GGDEF"/>
    <property type="match status" value="1"/>
</dbReference>
<feature type="domain" description="PAS" evidence="1">
    <location>
        <begin position="138"/>
        <end position="183"/>
    </location>
</feature>
<feature type="domain" description="GGDEF" evidence="4">
    <location>
        <begin position="293"/>
        <end position="433"/>
    </location>
</feature>
<dbReference type="Proteomes" id="UP000295064">
    <property type="component" value="Unassembled WGS sequence"/>
</dbReference>
<gene>
    <name evidence="5" type="ORF">DFR79_11346</name>
</gene>
<dbReference type="RefSeq" id="WP_133515196.1">
    <property type="nucleotide sequence ID" value="NZ_SNWX01000013.1"/>
</dbReference>
<dbReference type="InterPro" id="IPR052155">
    <property type="entry name" value="Biofilm_reg_signaling"/>
</dbReference>
<dbReference type="InterPro" id="IPR001633">
    <property type="entry name" value="EAL_dom"/>
</dbReference>
<feature type="domain" description="PAC" evidence="2">
    <location>
        <begin position="209"/>
        <end position="263"/>
    </location>
</feature>
<dbReference type="InterPro" id="IPR035919">
    <property type="entry name" value="EAL_sf"/>
</dbReference>
<dbReference type="PROSITE" id="PS50112">
    <property type="entry name" value="PAS"/>
    <property type="match status" value="2"/>
</dbReference>
<dbReference type="InterPro" id="IPR000700">
    <property type="entry name" value="PAS-assoc_C"/>
</dbReference>
<dbReference type="AlphaFoldDB" id="A0A4R6LNF6"/>
<dbReference type="SUPFAM" id="SSF55785">
    <property type="entry name" value="PYP-like sensor domain (PAS domain)"/>
    <property type="match status" value="2"/>
</dbReference>
<evidence type="ECO:0000259" key="4">
    <source>
        <dbReference type="PROSITE" id="PS50887"/>
    </source>
</evidence>
<proteinExistence type="predicted"/>
<dbReference type="Gene3D" id="3.30.450.20">
    <property type="entry name" value="PAS domain"/>
    <property type="match status" value="2"/>
</dbReference>
<dbReference type="CDD" id="cd00130">
    <property type="entry name" value="PAS"/>
    <property type="match status" value="2"/>
</dbReference>
<evidence type="ECO:0000259" key="3">
    <source>
        <dbReference type="PROSITE" id="PS50883"/>
    </source>
</evidence>
<dbReference type="Pfam" id="PF00989">
    <property type="entry name" value="PAS"/>
    <property type="match status" value="1"/>
</dbReference>
<dbReference type="CDD" id="cd01948">
    <property type="entry name" value="EAL"/>
    <property type="match status" value="1"/>
</dbReference>
<dbReference type="SUPFAM" id="SSF55073">
    <property type="entry name" value="Nucleotide cyclase"/>
    <property type="match status" value="1"/>
</dbReference>
<dbReference type="SMART" id="SM00052">
    <property type="entry name" value="EAL"/>
    <property type="match status" value="1"/>
</dbReference>
<dbReference type="NCBIfam" id="TIGR00254">
    <property type="entry name" value="GGDEF"/>
    <property type="match status" value="1"/>
</dbReference>
<evidence type="ECO:0000259" key="1">
    <source>
        <dbReference type="PROSITE" id="PS50112"/>
    </source>
</evidence>
<dbReference type="SMART" id="SM00091">
    <property type="entry name" value="PAS"/>
    <property type="match status" value="2"/>
</dbReference>
<sequence length="698" mass="80373">MSDSKNEDFIVEKLKYTQKRLNSIYQNSPLAFISWNREGDIIDLNQAAEELFGWDKEAIKNKDFISTIIAKEDRDVWRNWKSGELNHLPHDFMSRALKSDGSIINCSWNNAVIEEDGSIEEVISIAANLNNDLERELEMIKLVKAINETDNWIVITDQEGVIEYANTTVQEITGYKKEEVIGKAPSLFKSDKHNIKFYKDLWQTIKSGEVFNDVIINKKKNGDYFYSEQTITPIKNHNDEIINYISVGRDITQNEKLRRKIEYISNYEVLFGLPNRKSIRNKIDNLIEVNTDSKIAVLVININKIKYLNDIYTESENNSTLINLAADLINKKAASSQNCVRLDKNNYISYLGGDNFALIVDKIDLANQIYKIAENLLSAFTDPIDYNLEQFMLNARIGISVYPDDCISSQNLLSNAEIALINIKKNDYAFFDQEMNQKIKEFTKMEAKLDQAIKNDEFIIYYQPYYRGSNRDLYGMEALIRWQDPERGIISPAEFIPILENSKLIKKVGLIVTQKVVNSIKKWLDNGYEVVPVSINLSAKQLEDITHLQNIYQIIAESGIDHSLIKFEITESSAMDDVNYSLKVMNDMKAKGFAISIDDFGTGYSSFSYLQKFPIDYLKIDISFIRNMTLSDDGKNIVESIINIAHLLKLKTIAEGVEREIEMQKLNQLGNDFIQGYYFNQPMSEFEIEAYLQMKINV</sequence>
<dbReference type="Gene3D" id="3.30.70.270">
    <property type="match status" value="1"/>
</dbReference>
<dbReference type="Gene3D" id="3.20.20.450">
    <property type="entry name" value="EAL domain"/>
    <property type="match status" value="1"/>
</dbReference>
<dbReference type="OrthoDB" id="9762141at2"/>
<dbReference type="InterPro" id="IPR001610">
    <property type="entry name" value="PAC"/>
</dbReference>
<reference evidence="5 6" key="1">
    <citation type="submission" date="2019-03" db="EMBL/GenBank/DDBJ databases">
        <title>Subsurface microbial communities from deep shales in Ohio and West Virginia, USA.</title>
        <authorList>
            <person name="Wrighton K."/>
        </authorList>
    </citation>
    <scope>NUCLEOTIDE SEQUENCE [LARGE SCALE GENOMIC DNA]</scope>
    <source>
        <strain evidence="5 6">MA284_T2</strain>
    </source>
</reference>
<dbReference type="Pfam" id="PF00990">
    <property type="entry name" value="GGDEF"/>
    <property type="match status" value="1"/>
</dbReference>
<dbReference type="PANTHER" id="PTHR44757:SF2">
    <property type="entry name" value="BIOFILM ARCHITECTURE MAINTENANCE PROTEIN MBAA"/>
    <property type="match status" value="1"/>
</dbReference>
<organism evidence="5 6">
    <name type="scientific">Halanaerobium saccharolyticum</name>
    <dbReference type="NCBI Taxonomy" id="43595"/>
    <lineage>
        <taxon>Bacteria</taxon>
        <taxon>Bacillati</taxon>
        <taxon>Bacillota</taxon>
        <taxon>Clostridia</taxon>
        <taxon>Halanaerobiales</taxon>
        <taxon>Halanaerobiaceae</taxon>
        <taxon>Halanaerobium</taxon>
    </lineage>
</organism>
<dbReference type="InterPro" id="IPR035965">
    <property type="entry name" value="PAS-like_dom_sf"/>
</dbReference>
<dbReference type="SUPFAM" id="SSF141868">
    <property type="entry name" value="EAL domain-like"/>
    <property type="match status" value="1"/>
</dbReference>
<feature type="domain" description="EAL" evidence="3">
    <location>
        <begin position="442"/>
        <end position="696"/>
    </location>
</feature>
<dbReference type="InterPro" id="IPR013767">
    <property type="entry name" value="PAS_fold"/>
</dbReference>
<dbReference type="Pfam" id="PF13426">
    <property type="entry name" value="PAS_9"/>
    <property type="match status" value="1"/>
</dbReference>
<dbReference type="PROSITE" id="PS50113">
    <property type="entry name" value="PAC"/>
    <property type="match status" value="1"/>
</dbReference>
<dbReference type="EMBL" id="SNWX01000013">
    <property type="protein sequence ID" value="TDO87832.1"/>
    <property type="molecule type" value="Genomic_DNA"/>
</dbReference>
<accession>A0A4R6LNF6</accession>
<dbReference type="NCBIfam" id="TIGR00229">
    <property type="entry name" value="sensory_box"/>
    <property type="match status" value="2"/>
</dbReference>
<dbReference type="PANTHER" id="PTHR44757">
    <property type="entry name" value="DIGUANYLATE CYCLASE DGCP"/>
    <property type="match status" value="1"/>
</dbReference>
<feature type="domain" description="PAS" evidence="1">
    <location>
        <begin position="17"/>
        <end position="75"/>
    </location>
</feature>
<dbReference type="PROSITE" id="PS50883">
    <property type="entry name" value="EAL"/>
    <property type="match status" value="1"/>
</dbReference>
<dbReference type="Pfam" id="PF00563">
    <property type="entry name" value="EAL"/>
    <property type="match status" value="1"/>
</dbReference>
<dbReference type="InterPro" id="IPR043128">
    <property type="entry name" value="Rev_trsase/Diguanyl_cyclase"/>
</dbReference>
<dbReference type="GO" id="GO:0006355">
    <property type="term" value="P:regulation of DNA-templated transcription"/>
    <property type="evidence" value="ECO:0007669"/>
    <property type="project" value="InterPro"/>
</dbReference>
<name>A0A4R6LNF6_9FIRM</name>